<keyword evidence="1" id="KW-1133">Transmembrane helix</keyword>
<feature type="transmembrane region" description="Helical" evidence="1">
    <location>
        <begin position="20"/>
        <end position="43"/>
    </location>
</feature>
<proteinExistence type="predicted"/>
<keyword evidence="1" id="KW-0812">Transmembrane</keyword>
<dbReference type="OrthoDB" id="9993206at2"/>
<keyword evidence="1" id="KW-0472">Membrane</keyword>
<dbReference type="EMBL" id="SDWS01000005">
    <property type="protein sequence ID" value="RYB90296.1"/>
    <property type="molecule type" value="Genomic_DNA"/>
</dbReference>
<name>A0A4Q2RP99_9ACTN</name>
<dbReference type="AlphaFoldDB" id="A0A4Q2RP99"/>
<organism evidence="2 3">
    <name type="scientific">Nocardioides glacieisoli</name>
    <dbReference type="NCBI Taxonomy" id="1168730"/>
    <lineage>
        <taxon>Bacteria</taxon>
        <taxon>Bacillati</taxon>
        <taxon>Actinomycetota</taxon>
        <taxon>Actinomycetes</taxon>
        <taxon>Propionibacteriales</taxon>
        <taxon>Nocardioidaceae</taxon>
        <taxon>Nocardioides</taxon>
    </lineage>
</organism>
<evidence type="ECO:0000313" key="3">
    <source>
        <dbReference type="Proteomes" id="UP000291838"/>
    </source>
</evidence>
<dbReference type="Proteomes" id="UP000291838">
    <property type="component" value="Unassembled WGS sequence"/>
</dbReference>
<feature type="transmembrane region" description="Helical" evidence="1">
    <location>
        <begin position="130"/>
        <end position="147"/>
    </location>
</feature>
<evidence type="ECO:0000256" key="1">
    <source>
        <dbReference type="SAM" id="Phobius"/>
    </source>
</evidence>
<keyword evidence="3" id="KW-1185">Reference proteome</keyword>
<evidence type="ECO:0000313" key="2">
    <source>
        <dbReference type="EMBL" id="RYB90296.1"/>
    </source>
</evidence>
<reference evidence="2 3" key="1">
    <citation type="submission" date="2019-01" db="EMBL/GenBank/DDBJ databases">
        <title>Novel species of Nocardioides.</title>
        <authorList>
            <person name="Liu Q."/>
            <person name="Xin Y.-H."/>
        </authorList>
    </citation>
    <scope>NUCLEOTIDE SEQUENCE [LARGE SCALE GENOMIC DNA]</scope>
    <source>
        <strain evidence="2 3">HLT3-15</strain>
    </source>
</reference>
<dbReference type="RefSeq" id="WP_129476342.1">
    <property type="nucleotide sequence ID" value="NZ_SDWS01000005.1"/>
</dbReference>
<gene>
    <name evidence="2" type="ORF">EUA06_13055</name>
</gene>
<feature type="transmembrane region" description="Helical" evidence="1">
    <location>
        <begin position="55"/>
        <end position="86"/>
    </location>
</feature>
<feature type="transmembrane region" description="Helical" evidence="1">
    <location>
        <begin position="98"/>
        <end position="118"/>
    </location>
</feature>
<sequence>MSTRTVLWRPQVRWFPMGGILGALAGAVTGVAIVLLVPVIALVGQGSPELILGDLVWGVLVAIIFGGIGGAVVGLVVGLELMVLVGAHLPRDVARRRAFRLGFVLPPATMLLAILVTGSIDLSRWDGEEAWALMLATGACVLGGPLARWQADFQPLRPSVEP</sequence>
<accession>A0A4Q2RP99</accession>
<protein>
    <submittedName>
        <fullName evidence="2">Uncharacterized protein</fullName>
    </submittedName>
</protein>
<comment type="caution">
    <text evidence="2">The sequence shown here is derived from an EMBL/GenBank/DDBJ whole genome shotgun (WGS) entry which is preliminary data.</text>
</comment>